<evidence type="ECO:0000313" key="4">
    <source>
        <dbReference type="Proteomes" id="UP001165685"/>
    </source>
</evidence>
<reference evidence="3" key="1">
    <citation type="submission" date="2023-01" db="EMBL/GenBank/DDBJ databases">
        <title>Draft genome sequence of Nocardiopsis sp. LSu2-4 isolated from halophytes.</title>
        <authorList>
            <person name="Duangmal K."/>
            <person name="Chantavorakit T."/>
        </authorList>
    </citation>
    <scope>NUCLEOTIDE SEQUENCE</scope>
    <source>
        <strain evidence="3">LSu2-4</strain>
    </source>
</reference>
<evidence type="ECO:0000256" key="2">
    <source>
        <dbReference type="SAM" id="Phobius"/>
    </source>
</evidence>
<dbReference type="InterPro" id="IPR021235">
    <property type="entry name" value="DUF2637"/>
</dbReference>
<keyword evidence="4" id="KW-1185">Reference proteome</keyword>
<accession>A0ABT4TIE8</accession>
<evidence type="ECO:0000256" key="1">
    <source>
        <dbReference type="SAM" id="MobiDB-lite"/>
    </source>
</evidence>
<keyword evidence="2" id="KW-0472">Membrane</keyword>
<keyword evidence="2" id="KW-0812">Transmembrane</keyword>
<feature type="transmembrane region" description="Helical" evidence="2">
    <location>
        <begin position="113"/>
        <end position="133"/>
    </location>
</feature>
<feature type="region of interest" description="Disordered" evidence="1">
    <location>
        <begin position="300"/>
        <end position="346"/>
    </location>
</feature>
<dbReference type="Proteomes" id="UP001165685">
    <property type="component" value="Unassembled WGS sequence"/>
</dbReference>
<feature type="transmembrane region" description="Helical" evidence="2">
    <location>
        <begin position="145"/>
        <end position="163"/>
    </location>
</feature>
<dbReference type="Pfam" id="PF10935">
    <property type="entry name" value="DUF2637"/>
    <property type="match status" value="1"/>
</dbReference>
<feature type="compositionally biased region" description="Polar residues" evidence="1">
    <location>
        <begin position="300"/>
        <end position="312"/>
    </location>
</feature>
<feature type="compositionally biased region" description="Low complexity" evidence="1">
    <location>
        <begin position="394"/>
        <end position="407"/>
    </location>
</feature>
<sequence length="478" mass="50342">MDLLSALAAVAARPPWWLIAAMALAAAVVGQRLLKKYLTRIADKKKPKEKPSQAAPEAGEGSGRRAGAVHAVVTVAVLAAAAVLVGFAFAMSYAALFQAATWLQATPFGDLRWMFPIGIDAVIVYFLALDLVMEWQGRRHPLARYSAYLLSVLTVLLNVGQSGQHAGWVELLGHAGPPLVIILISEGVAAWIRHVAGLVHGELPERIPPGRLIAHPVSTLKVMRLMLGWGISSYATALKLEKARQYAVSMLKQQHGRAWRSKTPAHVMWMLANGHDLARAFRLVDALTPDVPKTVDDIATATSVSPPRSQEATGEGDVSPSPPVEATPAHRTGTPQGGAGDDGDGVEALARFGIADIERFLSHGDTGGGEGVATLPPHPQEGDTGESDGRPEPADAAPTAQQPADAASGDQNGSEDGLTLLERARRALEAQPALSARELADRLGCTRGHAGKLAAAVRREGERRSPEGEGDSGDTPTG</sequence>
<keyword evidence="2" id="KW-1133">Transmembrane helix</keyword>
<name>A0ABT4TIE8_9ACTN</name>
<protein>
    <submittedName>
        <fullName evidence="3">DUF2637 domain-containing protein</fullName>
    </submittedName>
</protein>
<dbReference type="RefSeq" id="WP_270677003.1">
    <property type="nucleotide sequence ID" value="NZ_JAQFWP010000011.1"/>
</dbReference>
<dbReference type="EMBL" id="JAQFWP010000011">
    <property type="protein sequence ID" value="MDA2804457.1"/>
    <property type="molecule type" value="Genomic_DNA"/>
</dbReference>
<feature type="region of interest" description="Disordered" evidence="1">
    <location>
        <begin position="446"/>
        <end position="478"/>
    </location>
</feature>
<feature type="transmembrane region" description="Helical" evidence="2">
    <location>
        <begin position="16"/>
        <end position="34"/>
    </location>
</feature>
<gene>
    <name evidence="3" type="ORF">O4U47_08035</name>
</gene>
<comment type="caution">
    <text evidence="3">The sequence shown here is derived from an EMBL/GenBank/DDBJ whole genome shotgun (WGS) entry which is preliminary data.</text>
</comment>
<feature type="region of interest" description="Disordered" evidence="1">
    <location>
        <begin position="361"/>
        <end position="424"/>
    </location>
</feature>
<evidence type="ECO:0000313" key="3">
    <source>
        <dbReference type="EMBL" id="MDA2804457.1"/>
    </source>
</evidence>
<proteinExistence type="predicted"/>
<organism evidence="3 4">
    <name type="scientific">Nocardiopsis suaedae</name>
    <dbReference type="NCBI Taxonomy" id="3018444"/>
    <lineage>
        <taxon>Bacteria</taxon>
        <taxon>Bacillati</taxon>
        <taxon>Actinomycetota</taxon>
        <taxon>Actinomycetes</taxon>
        <taxon>Streptosporangiales</taxon>
        <taxon>Nocardiopsidaceae</taxon>
        <taxon>Nocardiopsis</taxon>
    </lineage>
</organism>
<feature type="compositionally biased region" description="Basic and acidic residues" evidence="1">
    <location>
        <begin position="457"/>
        <end position="467"/>
    </location>
</feature>
<feature type="transmembrane region" description="Helical" evidence="2">
    <location>
        <begin position="71"/>
        <end position="93"/>
    </location>
</feature>